<comment type="caution">
    <text evidence="2">The sequence shown here is derived from an EMBL/GenBank/DDBJ whole genome shotgun (WGS) entry which is preliminary data.</text>
</comment>
<evidence type="ECO:0000259" key="1">
    <source>
        <dbReference type="Pfam" id="PF01966"/>
    </source>
</evidence>
<dbReference type="EMBL" id="JWJD01000009">
    <property type="protein sequence ID" value="KIH75624.1"/>
    <property type="molecule type" value="Genomic_DNA"/>
</dbReference>
<reference evidence="2 3" key="1">
    <citation type="submission" date="2014-12" db="EMBL/GenBank/DDBJ databases">
        <title>Genomes of Geoalkalibacter ferrihydriticus and Geoalkalibacter subterraneus, two haloalkaliphilic metal-reducing members of the Geobacteraceae.</title>
        <authorList>
            <person name="Badalamenti J.P."/>
            <person name="Torres C.I."/>
            <person name="Krajmalnik-Brown R."/>
            <person name="Bond D.R."/>
        </authorList>
    </citation>
    <scope>NUCLEOTIDE SEQUENCE [LARGE SCALE GENOMIC DNA]</scope>
    <source>
        <strain evidence="2 3">DSM 17813</strain>
    </source>
</reference>
<dbReference type="Proteomes" id="UP000035068">
    <property type="component" value="Unassembled WGS sequence"/>
</dbReference>
<dbReference type="PANTHER" id="PTHR35795:SF1">
    <property type="entry name" value="BIS(5'-NUCLEOSYL)-TETRAPHOSPHATASE, SYMMETRICAL"/>
    <property type="match status" value="1"/>
</dbReference>
<dbReference type="NCBIfam" id="TIGR00277">
    <property type="entry name" value="HDIG"/>
    <property type="match status" value="1"/>
</dbReference>
<keyword evidence="2" id="KW-0378">Hydrolase</keyword>
<dbReference type="InterPro" id="IPR003607">
    <property type="entry name" value="HD/PDEase_dom"/>
</dbReference>
<dbReference type="AlphaFoldDB" id="A0A0C2DQG1"/>
<dbReference type="RefSeq" id="WP_040100973.1">
    <property type="nucleotide sequence ID" value="NZ_JWJD01000009.1"/>
</dbReference>
<gene>
    <name evidence="2" type="ORF">GFER_15975</name>
</gene>
<keyword evidence="3" id="KW-1185">Reference proteome</keyword>
<dbReference type="PANTHER" id="PTHR35795">
    <property type="entry name" value="SLR1885 PROTEIN"/>
    <property type="match status" value="1"/>
</dbReference>
<dbReference type="GO" id="GO:0016787">
    <property type="term" value="F:hydrolase activity"/>
    <property type="evidence" value="ECO:0007669"/>
    <property type="project" value="UniProtKB-KW"/>
</dbReference>
<dbReference type="InterPro" id="IPR006675">
    <property type="entry name" value="HDIG_dom"/>
</dbReference>
<organism evidence="2 3">
    <name type="scientific">Geoalkalibacter ferrihydriticus DSM 17813</name>
    <dbReference type="NCBI Taxonomy" id="1121915"/>
    <lineage>
        <taxon>Bacteria</taxon>
        <taxon>Pseudomonadati</taxon>
        <taxon>Thermodesulfobacteriota</taxon>
        <taxon>Desulfuromonadia</taxon>
        <taxon>Desulfuromonadales</taxon>
        <taxon>Geoalkalibacteraceae</taxon>
        <taxon>Geoalkalibacter</taxon>
    </lineage>
</organism>
<sequence>MIDAVRLLETYYAPESSAYSILLGHSRAVAAMAVRIARRLGSEVDAVFVEEAALLHDIGICATHAPQIGCRGTLPYICHGLEGRKLLEKEGLPCHALVCERHIGVGLSAAEIRDQGLPLPVRDMLPLSLEEQIITYADLFFSKNPRQVPGVKTVEQVRKALLRHGPDKVAIFDGWHTRFGG</sequence>
<protein>
    <submittedName>
        <fullName evidence="2">Phosphohydrolase</fullName>
    </submittedName>
</protein>
<feature type="domain" description="HD" evidence="1">
    <location>
        <begin position="23"/>
        <end position="138"/>
    </location>
</feature>
<evidence type="ECO:0000313" key="3">
    <source>
        <dbReference type="Proteomes" id="UP000035068"/>
    </source>
</evidence>
<dbReference type="Pfam" id="PF01966">
    <property type="entry name" value="HD"/>
    <property type="match status" value="1"/>
</dbReference>
<dbReference type="CDD" id="cd00077">
    <property type="entry name" value="HDc"/>
    <property type="match status" value="1"/>
</dbReference>
<dbReference type="InterPro" id="IPR051094">
    <property type="entry name" value="Diverse_Catalytic_Enzymes"/>
</dbReference>
<dbReference type="Gene3D" id="1.10.3210.10">
    <property type="entry name" value="Hypothetical protein af1432"/>
    <property type="match status" value="1"/>
</dbReference>
<name>A0A0C2DQG1_9BACT</name>
<proteinExistence type="predicted"/>
<dbReference type="SUPFAM" id="SSF109604">
    <property type="entry name" value="HD-domain/PDEase-like"/>
    <property type="match status" value="1"/>
</dbReference>
<evidence type="ECO:0000313" key="2">
    <source>
        <dbReference type="EMBL" id="KIH75624.1"/>
    </source>
</evidence>
<accession>A0A0C2DQG1</accession>
<dbReference type="InterPro" id="IPR006674">
    <property type="entry name" value="HD_domain"/>
</dbReference>